<evidence type="ECO:0000256" key="1">
    <source>
        <dbReference type="ARBA" id="ARBA00004567"/>
    </source>
</evidence>
<dbReference type="InterPro" id="IPR026010">
    <property type="entry name" value="NSP1/NUP62"/>
</dbReference>
<dbReference type="GO" id="GO:0044613">
    <property type="term" value="C:nuclear pore central transport channel"/>
    <property type="evidence" value="ECO:0000318"/>
    <property type="project" value="GO_Central"/>
</dbReference>
<feature type="region of interest" description="Disordered" evidence="10">
    <location>
        <begin position="25"/>
        <end position="46"/>
    </location>
</feature>
<evidence type="ECO:0000259" key="11">
    <source>
        <dbReference type="Pfam" id="PF05064"/>
    </source>
</evidence>
<protein>
    <submittedName>
        <fullName evidence="12">Nuclear pore glycoprotein p62-like Protein</fullName>
    </submittedName>
</protein>
<evidence type="ECO:0000256" key="9">
    <source>
        <dbReference type="SAM" id="Coils"/>
    </source>
</evidence>
<dbReference type="GO" id="GO:0006606">
    <property type="term" value="P:protein import into nucleus"/>
    <property type="evidence" value="ECO:0000318"/>
    <property type="project" value="GO_Central"/>
</dbReference>
<dbReference type="Pfam" id="PF05064">
    <property type="entry name" value="Nsp1_C"/>
    <property type="match status" value="1"/>
</dbReference>
<keyword evidence="13" id="KW-1185">Reference proteome</keyword>
<keyword evidence="7" id="KW-0906">Nuclear pore complex</keyword>
<accession>D6WP94</accession>
<proteinExistence type="inferred from homology"/>
<comment type="similarity">
    <text evidence="2">Belongs to the nucleoporin NSP1/NUP62 family.</text>
</comment>
<keyword evidence="8" id="KW-0539">Nucleus</keyword>
<evidence type="ECO:0000256" key="10">
    <source>
        <dbReference type="SAM" id="MobiDB-lite"/>
    </source>
</evidence>
<evidence type="ECO:0000313" key="13">
    <source>
        <dbReference type="Proteomes" id="UP000007266"/>
    </source>
</evidence>
<dbReference type="GO" id="GO:0051028">
    <property type="term" value="P:mRNA transport"/>
    <property type="evidence" value="ECO:0007669"/>
    <property type="project" value="UniProtKB-KW"/>
</dbReference>
<dbReference type="InterPro" id="IPR007758">
    <property type="entry name" value="Nucleoporin_NSP1_C"/>
</dbReference>
<dbReference type="Gene3D" id="1.20.5.170">
    <property type="match status" value="1"/>
</dbReference>
<evidence type="ECO:0000313" key="12">
    <source>
        <dbReference type="EMBL" id="EFA06800.2"/>
    </source>
</evidence>
<keyword evidence="6" id="KW-0811">Translocation</keyword>
<organism evidence="12 13">
    <name type="scientific">Tribolium castaneum</name>
    <name type="common">Red flour beetle</name>
    <dbReference type="NCBI Taxonomy" id="7070"/>
    <lineage>
        <taxon>Eukaryota</taxon>
        <taxon>Metazoa</taxon>
        <taxon>Ecdysozoa</taxon>
        <taxon>Arthropoda</taxon>
        <taxon>Hexapoda</taxon>
        <taxon>Insecta</taxon>
        <taxon>Pterygota</taxon>
        <taxon>Neoptera</taxon>
        <taxon>Endopterygota</taxon>
        <taxon>Coleoptera</taxon>
        <taxon>Polyphaga</taxon>
        <taxon>Cucujiformia</taxon>
        <taxon>Tenebrionidae</taxon>
        <taxon>Tenebrionidae incertae sedis</taxon>
        <taxon>Tribolium</taxon>
    </lineage>
</organism>
<dbReference type="InParanoid" id="D6WP94"/>
<name>D6WP94_TRICA</name>
<dbReference type="GO" id="GO:0017056">
    <property type="term" value="F:structural constituent of nuclear pore"/>
    <property type="evidence" value="ECO:0000318"/>
    <property type="project" value="GO_Central"/>
</dbReference>
<dbReference type="AlphaFoldDB" id="D6WP94"/>
<evidence type="ECO:0000256" key="6">
    <source>
        <dbReference type="ARBA" id="ARBA00023010"/>
    </source>
</evidence>
<reference evidence="12 13" key="2">
    <citation type="journal article" date="2010" name="Nucleic Acids Res.">
        <title>BeetleBase in 2010: revisions to provide comprehensive genomic information for Tribolium castaneum.</title>
        <authorList>
            <person name="Kim H.S."/>
            <person name="Murphy T."/>
            <person name="Xia J."/>
            <person name="Caragea D."/>
            <person name="Park Y."/>
            <person name="Beeman R.W."/>
            <person name="Lorenzen M.D."/>
            <person name="Butcher S."/>
            <person name="Manak J.R."/>
            <person name="Brown S.J."/>
        </authorList>
    </citation>
    <scope>GENOME REANNOTATION</scope>
    <source>
        <strain evidence="12 13">Georgia GA2</strain>
    </source>
</reference>
<keyword evidence="4" id="KW-0509">mRNA transport</keyword>
<dbReference type="PANTHER" id="PTHR12084">
    <property type="entry name" value="NUCLEAR PORE GLYCOPROTEIN P62-RELATED"/>
    <property type="match status" value="1"/>
</dbReference>
<dbReference type="FunFam" id="1.20.5.170:FF:000040">
    <property type="entry name" value="Nuclear pore glycoprotein p62"/>
    <property type="match status" value="1"/>
</dbReference>
<feature type="domain" description="Nucleoporin NSP1-like C-terminal" evidence="11">
    <location>
        <begin position="177"/>
        <end position="273"/>
    </location>
</feature>
<feature type="coiled-coil region" evidence="9">
    <location>
        <begin position="229"/>
        <end position="256"/>
    </location>
</feature>
<dbReference type="HOGENOM" id="CLU_025936_0_0_1"/>
<sequence>MSFNFGAPKTATGFTLPTTSTIATTTATGGAGDTKQQTPNKPLTNLFGTPTTSTGFFLGTTPKTTASVSFGLTTTSATSTPSFTITPATSTTTPQFSLGTSASTTTTAATSFTPILSTGTSLSSGFSLASSAATSAPLKLTTTLTPSSTTTTSASGLGLGGLTATTQAPAVTTTTAASLPTSGTLTYAQLEDCINKWTIDLEEQGKFFINQTKQLNAWDNLLVSNTDKILALNETIERVKQQQKQLDQELDFVLAQDNELDELSLPLEKQLTDIPVTDQNRFQTYQLSEIIDSQLKQMSEDLKEIVEHLNESNKNEDITDPVIQVSRILNAHMNSLQWIDRNSSQICSHLEQITQLHETYKKNVFIKISSIQ</sequence>
<dbReference type="GO" id="GO:0005543">
    <property type="term" value="F:phospholipid binding"/>
    <property type="evidence" value="ECO:0000318"/>
    <property type="project" value="GO_Central"/>
</dbReference>
<dbReference type="STRING" id="7070.D6WP94"/>
<evidence type="ECO:0000256" key="4">
    <source>
        <dbReference type="ARBA" id="ARBA00022816"/>
    </source>
</evidence>
<evidence type="ECO:0000256" key="3">
    <source>
        <dbReference type="ARBA" id="ARBA00022448"/>
    </source>
</evidence>
<keyword evidence="3" id="KW-0813">Transport</keyword>
<evidence type="ECO:0000256" key="7">
    <source>
        <dbReference type="ARBA" id="ARBA00023132"/>
    </source>
</evidence>
<dbReference type="OrthoDB" id="344345at2759"/>
<feature type="compositionally biased region" description="Polar residues" evidence="10">
    <location>
        <begin position="35"/>
        <end position="46"/>
    </location>
</feature>
<reference evidence="12 13" key="1">
    <citation type="journal article" date="2008" name="Nature">
        <title>The genome of the model beetle and pest Tribolium castaneum.</title>
        <authorList>
            <consortium name="Tribolium Genome Sequencing Consortium"/>
            <person name="Richards S."/>
            <person name="Gibbs R.A."/>
            <person name="Weinstock G.M."/>
            <person name="Brown S.J."/>
            <person name="Denell R."/>
            <person name="Beeman R.W."/>
            <person name="Gibbs R."/>
            <person name="Beeman R.W."/>
            <person name="Brown S.J."/>
            <person name="Bucher G."/>
            <person name="Friedrich M."/>
            <person name="Grimmelikhuijzen C.J."/>
            <person name="Klingler M."/>
            <person name="Lorenzen M."/>
            <person name="Richards S."/>
            <person name="Roth S."/>
            <person name="Schroder R."/>
            <person name="Tautz D."/>
            <person name="Zdobnov E.M."/>
            <person name="Muzny D."/>
            <person name="Gibbs R.A."/>
            <person name="Weinstock G.M."/>
            <person name="Attaway T."/>
            <person name="Bell S."/>
            <person name="Buhay C.J."/>
            <person name="Chandrabose M.N."/>
            <person name="Chavez D."/>
            <person name="Clerk-Blankenburg K.P."/>
            <person name="Cree A."/>
            <person name="Dao M."/>
            <person name="Davis C."/>
            <person name="Chacko J."/>
            <person name="Dinh H."/>
            <person name="Dugan-Rocha S."/>
            <person name="Fowler G."/>
            <person name="Garner T.T."/>
            <person name="Garnes J."/>
            <person name="Gnirke A."/>
            <person name="Hawes A."/>
            <person name="Hernandez J."/>
            <person name="Hines S."/>
            <person name="Holder M."/>
            <person name="Hume J."/>
            <person name="Jhangiani S.N."/>
            <person name="Joshi V."/>
            <person name="Khan Z.M."/>
            <person name="Jackson L."/>
            <person name="Kovar C."/>
            <person name="Kowis A."/>
            <person name="Lee S."/>
            <person name="Lewis L.R."/>
            <person name="Margolis J."/>
            <person name="Morgan M."/>
            <person name="Nazareth L.V."/>
            <person name="Nguyen N."/>
            <person name="Okwuonu G."/>
            <person name="Parker D."/>
            <person name="Richards S."/>
            <person name="Ruiz S.J."/>
            <person name="Santibanez J."/>
            <person name="Savard J."/>
            <person name="Scherer S.E."/>
            <person name="Schneider B."/>
            <person name="Sodergren E."/>
            <person name="Tautz D."/>
            <person name="Vattahil S."/>
            <person name="Villasana D."/>
            <person name="White C.S."/>
            <person name="Wright R."/>
            <person name="Park Y."/>
            <person name="Beeman R.W."/>
            <person name="Lord J."/>
            <person name="Oppert B."/>
            <person name="Lorenzen M."/>
            <person name="Brown S."/>
            <person name="Wang L."/>
            <person name="Savard J."/>
            <person name="Tautz D."/>
            <person name="Richards S."/>
            <person name="Weinstock G."/>
            <person name="Gibbs R.A."/>
            <person name="Liu Y."/>
            <person name="Worley K."/>
            <person name="Weinstock G."/>
            <person name="Elsik C.G."/>
            <person name="Reese J.T."/>
            <person name="Elhaik E."/>
            <person name="Landan G."/>
            <person name="Graur D."/>
            <person name="Arensburger P."/>
            <person name="Atkinson P."/>
            <person name="Beeman R.W."/>
            <person name="Beidler J."/>
            <person name="Brown S.J."/>
            <person name="Demuth J.P."/>
            <person name="Drury D.W."/>
            <person name="Du Y.Z."/>
            <person name="Fujiwara H."/>
            <person name="Lorenzen M."/>
            <person name="Maselli V."/>
            <person name="Osanai M."/>
            <person name="Park Y."/>
            <person name="Robertson H.M."/>
            <person name="Tu Z."/>
            <person name="Wang J.J."/>
            <person name="Wang S."/>
            <person name="Richards S."/>
            <person name="Song H."/>
            <person name="Zhang L."/>
            <person name="Sodergren E."/>
            <person name="Werner D."/>
            <person name="Stanke M."/>
            <person name="Morgenstern B."/>
            <person name="Solovyev V."/>
            <person name="Kosarev P."/>
            <person name="Brown G."/>
            <person name="Chen H.C."/>
            <person name="Ermolaeva O."/>
            <person name="Hlavina W."/>
            <person name="Kapustin Y."/>
            <person name="Kiryutin B."/>
            <person name="Kitts P."/>
            <person name="Maglott D."/>
            <person name="Pruitt K."/>
            <person name="Sapojnikov V."/>
            <person name="Souvorov A."/>
            <person name="Mackey A.J."/>
            <person name="Waterhouse R.M."/>
            <person name="Wyder S."/>
            <person name="Zdobnov E.M."/>
            <person name="Zdobnov E.M."/>
            <person name="Wyder S."/>
            <person name="Kriventseva E.V."/>
            <person name="Kadowaki T."/>
            <person name="Bork P."/>
            <person name="Aranda M."/>
            <person name="Bao R."/>
            <person name="Beermann A."/>
            <person name="Berns N."/>
            <person name="Bolognesi R."/>
            <person name="Bonneton F."/>
            <person name="Bopp D."/>
            <person name="Brown S.J."/>
            <person name="Bucher G."/>
            <person name="Butts T."/>
            <person name="Chaumot A."/>
            <person name="Denell R.E."/>
            <person name="Ferrier D.E."/>
            <person name="Friedrich M."/>
            <person name="Gordon C.M."/>
            <person name="Jindra M."/>
            <person name="Klingler M."/>
            <person name="Lan Q."/>
            <person name="Lattorff H.M."/>
            <person name="Laudet V."/>
            <person name="von Levetsow C."/>
            <person name="Liu Z."/>
            <person name="Lutz R."/>
            <person name="Lynch J.A."/>
            <person name="da Fonseca R.N."/>
            <person name="Posnien N."/>
            <person name="Reuter R."/>
            <person name="Roth S."/>
            <person name="Savard J."/>
            <person name="Schinko J.B."/>
            <person name="Schmitt C."/>
            <person name="Schoppmeier M."/>
            <person name="Schroder R."/>
            <person name="Shippy T.D."/>
            <person name="Simonnet F."/>
            <person name="Marques-Souza H."/>
            <person name="Tautz D."/>
            <person name="Tomoyasu Y."/>
            <person name="Trauner J."/>
            <person name="Van der Zee M."/>
            <person name="Vervoort M."/>
            <person name="Wittkopp N."/>
            <person name="Wimmer E.A."/>
            <person name="Yang X."/>
            <person name="Jones A.K."/>
            <person name="Sattelle D.B."/>
            <person name="Ebert P.R."/>
            <person name="Nelson D."/>
            <person name="Scott J.G."/>
            <person name="Beeman R.W."/>
            <person name="Muthukrishnan S."/>
            <person name="Kramer K.J."/>
            <person name="Arakane Y."/>
            <person name="Beeman R.W."/>
            <person name="Zhu Q."/>
            <person name="Hogenkamp D."/>
            <person name="Dixit R."/>
            <person name="Oppert B."/>
            <person name="Jiang H."/>
            <person name="Zou Z."/>
            <person name="Marshall J."/>
            <person name="Elpidina E."/>
            <person name="Vinokurov K."/>
            <person name="Oppert C."/>
            <person name="Zou Z."/>
            <person name="Evans J."/>
            <person name="Lu Z."/>
            <person name="Zhao P."/>
            <person name="Sumathipala N."/>
            <person name="Altincicek B."/>
            <person name="Vilcinskas A."/>
            <person name="Williams M."/>
            <person name="Hultmark D."/>
            <person name="Hetru C."/>
            <person name="Jiang H."/>
            <person name="Grimmelikhuijzen C.J."/>
            <person name="Hauser F."/>
            <person name="Cazzamali G."/>
            <person name="Williamson M."/>
            <person name="Park Y."/>
            <person name="Li B."/>
            <person name="Tanaka Y."/>
            <person name="Predel R."/>
            <person name="Neupert S."/>
            <person name="Schachtner J."/>
            <person name="Verleyen P."/>
            <person name="Raible F."/>
            <person name="Bork P."/>
            <person name="Friedrich M."/>
            <person name="Walden K.K."/>
            <person name="Robertson H.M."/>
            <person name="Angeli S."/>
            <person name="Foret S."/>
            <person name="Bucher G."/>
            <person name="Schuetz S."/>
            <person name="Maleszka R."/>
            <person name="Wimmer E.A."/>
            <person name="Beeman R.W."/>
            <person name="Lorenzen M."/>
            <person name="Tomoyasu Y."/>
            <person name="Miller S.C."/>
            <person name="Grossmann D."/>
            <person name="Bucher G."/>
        </authorList>
    </citation>
    <scope>NUCLEOTIDE SEQUENCE [LARGE SCALE GENOMIC DNA]</scope>
    <source>
        <strain evidence="12 13">Georgia GA2</strain>
    </source>
</reference>
<dbReference type="Proteomes" id="UP000007266">
    <property type="component" value="Linkage group 7"/>
</dbReference>
<dbReference type="EMBL" id="KQ971353">
    <property type="protein sequence ID" value="EFA06800.2"/>
    <property type="molecule type" value="Genomic_DNA"/>
</dbReference>
<gene>
    <name evidence="12" type="primary">AUGUSTUS-3.0.2_09739</name>
    <name evidence="12" type="ORF">TcasGA2_TC009739</name>
</gene>
<keyword evidence="9" id="KW-0175">Coiled coil</keyword>
<evidence type="ECO:0000256" key="2">
    <source>
        <dbReference type="ARBA" id="ARBA00005911"/>
    </source>
</evidence>
<dbReference type="OMA" id="DIFRAPY"/>
<keyword evidence="5" id="KW-0653">Protein transport</keyword>
<evidence type="ECO:0000256" key="8">
    <source>
        <dbReference type="ARBA" id="ARBA00023242"/>
    </source>
</evidence>
<dbReference type="GO" id="GO:0006405">
    <property type="term" value="P:RNA export from nucleus"/>
    <property type="evidence" value="ECO:0000318"/>
    <property type="project" value="GO_Central"/>
</dbReference>
<dbReference type="PANTHER" id="PTHR12084:SF0">
    <property type="entry name" value="NUCLEAR PORE GLYCOPROTEIN P62"/>
    <property type="match status" value="1"/>
</dbReference>
<evidence type="ECO:0000256" key="5">
    <source>
        <dbReference type="ARBA" id="ARBA00022927"/>
    </source>
</evidence>
<comment type="subcellular location">
    <subcellularLocation>
        <location evidence="1">Nucleus</location>
        <location evidence="1">Nuclear pore complex</location>
    </subcellularLocation>
</comment>